<evidence type="ECO:0000256" key="2">
    <source>
        <dbReference type="ARBA" id="ARBA00022654"/>
    </source>
</evidence>
<dbReference type="EMBL" id="QXXA01000007">
    <property type="protein sequence ID" value="NBI06797.1"/>
    <property type="molecule type" value="Genomic_DNA"/>
</dbReference>
<evidence type="ECO:0000313" key="9">
    <source>
        <dbReference type="EMBL" id="NBI06797.1"/>
    </source>
</evidence>
<keyword evidence="4 8" id="KW-0812">Transmembrane</keyword>
<sequence>MNYIVRVSNFLYYQIIKYREFDRLQKIKIKYGIECIISELSKIIIYFIIFSLLSLTKEFFIAILFFSSFRIYSGGFHQDTYISCFITSFFLLFTIIKLPNLISFTFETKLILIITTYILTYIYSPVDHPNKRIKSKKQKKKIKYISIFVLIILSFISLILKPSFSNISISALFIQSITLLVGKIHQENS</sequence>
<evidence type="ECO:0000313" key="10">
    <source>
        <dbReference type="Proteomes" id="UP000467132"/>
    </source>
</evidence>
<evidence type="ECO:0000256" key="4">
    <source>
        <dbReference type="ARBA" id="ARBA00022692"/>
    </source>
</evidence>
<keyword evidence="6 8" id="KW-1133">Transmembrane helix</keyword>
<keyword evidence="3" id="KW-0645">Protease</keyword>
<dbReference type="Pfam" id="PF04647">
    <property type="entry name" value="AgrB"/>
    <property type="match status" value="1"/>
</dbReference>
<comment type="caution">
    <text evidence="9">The sequence shown here is derived from an EMBL/GenBank/DDBJ whole genome shotgun (WGS) entry which is preliminary data.</text>
</comment>
<dbReference type="AlphaFoldDB" id="A0A845QV68"/>
<dbReference type="GO" id="GO:0009372">
    <property type="term" value="P:quorum sensing"/>
    <property type="evidence" value="ECO:0007669"/>
    <property type="project" value="UniProtKB-KW"/>
</dbReference>
<dbReference type="SMART" id="SM00793">
    <property type="entry name" value="AgrB"/>
    <property type="match status" value="1"/>
</dbReference>
<keyword evidence="7 8" id="KW-0472">Membrane</keyword>
<organism evidence="9 10">
    <name type="scientific">Senegalia massiliensis</name>
    <dbReference type="NCBI Taxonomy" id="1720316"/>
    <lineage>
        <taxon>Bacteria</taxon>
        <taxon>Bacillati</taxon>
        <taxon>Bacillota</taxon>
        <taxon>Clostridia</taxon>
        <taxon>Eubacteriales</taxon>
        <taxon>Clostridiaceae</taxon>
        <taxon>Senegalia</taxon>
    </lineage>
</organism>
<feature type="transmembrane region" description="Helical" evidence="8">
    <location>
        <begin position="79"/>
        <end position="96"/>
    </location>
</feature>
<evidence type="ECO:0000256" key="7">
    <source>
        <dbReference type="ARBA" id="ARBA00023136"/>
    </source>
</evidence>
<evidence type="ECO:0000256" key="1">
    <source>
        <dbReference type="ARBA" id="ARBA00022475"/>
    </source>
</evidence>
<dbReference type="GO" id="GO:0008233">
    <property type="term" value="F:peptidase activity"/>
    <property type="evidence" value="ECO:0007669"/>
    <property type="project" value="UniProtKB-KW"/>
</dbReference>
<dbReference type="RefSeq" id="WP_160197266.1">
    <property type="nucleotide sequence ID" value="NZ_QXXA01000007.1"/>
</dbReference>
<feature type="transmembrane region" description="Helical" evidence="8">
    <location>
        <begin position="144"/>
        <end position="160"/>
    </location>
</feature>
<dbReference type="InterPro" id="IPR006741">
    <property type="entry name" value="AgrB"/>
</dbReference>
<keyword evidence="5" id="KW-0378">Hydrolase</keyword>
<name>A0A845QV68_9CLOT</name>
<proteinExistence type="predicted"/>
<keyword evidence="10" id="KW-1185">Reference proteome</keyword>
<dbReference type="GO" id="GO:0016020">
    <property type="term" value="C:membrane"/>
    <property type="evidence" value="ECO:0007669"/>
    <property type="project" value="InterPro"/>
</dbReference>
<keyword evidence="2" id="KW-0673">Quorum sensing</keyword>
<evidence type="ECO:0000256" key="5">
    <source>
        <dbReference type="ARBA" id="ARBA00022801"/>
    </source>
</evidence>
<gene>
    <name evidence="9" type="ORF">D3Z33_07970</name>
</gene>
<reference evidence="9 10" key="1">
    <citation type="submission" date="2018-08" db="EMBL/GenBank/DDBJ databases">
        <title>Murine metabolic-syndrome-specific gut microbial biobank.</title>
        <authorList>
            <person name="Liu C."/>
        </authorList>
    </citation>
    <scope>NUCLEOTIDE SEQUENCE [LARGE SCALE GENOMIC DNA]</scope>
    <source>
        <strain evidence="9 10">583</strain>
    </source>
</reference>
<protein>
    <submittedName>
        <fullName evidence="9">Accessory regulator AgrB</fullName>
    </submittedName>
</protein>
<dbReference type="Proteomes" id="UP000467132">
    <property type="component" value="Unassembled WGS sequence"/>
</dbReference>
<evidence type="ECO:0000256" key="6">
    <source>
        <dbReference type="ARBA" id="ARBA00022989"/>
    </source>
</evidence>
<feature type="transmembrane region" description="Helical" evidence="8">
    <location>
        <begin position="43"/>
        <end position="67"/>
    </location>
</feature>
<keyword evidence="1" id="KW-1003">Cell membrane</keyword>
<dbReference type="GO" id="GO:0006508">
    <property type="term" value="P:proteolysis"/>
    <property type="evidence" value="ECO:0007669"/>
    <property type="project" value="UniProtKB-KW"/>
</dbReference>
<dbReference type="OrthoDB" id="9815055at2"/>
<evidence type="ECO:0000256" key="8">
    <source>
        <dbReference type="SAM" id="Phobius"/>
    </source>
</evidence>
<evidence type="ECO:0000256" key="3">
    <source>
        <dbReference type="ARBA" id="ARBA00022670"/>
    </source>
</evidence>
<accession>A0A845QV68</accession>